<accession>A0A7X3K077</accession>
<dbReference type="InterPro" id="IPR029787">
    <property type="entry name" value="Nucleotide_cyclase"/>
</dbReference>
<dbReference type="Gene3D" id="3.20.20.450">
    <property type="entry name" value="EAL domain"/>
    <property type="match status" value="1"/>
</dbReference>
<keyword evidence="2" id="KW-1133">Transmembrane helix</keyword>
<sequence>MIPVLLGGYAVIVIAGSLLLEAYAVWICLGASLLLALALQRINRRRMQAIVPGYRAAKDAGRALPADRPAEQENRQPSSDVLDTLFDHSPSAVGLTDDAGRFQRVSRTLERLLGVPTNQLIGTTFDSFISEDQQASLRKRYTMMKQGTPQVFDTSVLHRSGYRVDLTTTAVPLDDQGNKDRFLFMFQDITERKRADEQFRHMAYYDDMTGLPNRRLFRDQLTGALRLAANHHQCVAVLYVDIDGFKLFNDCFGYDYGDMLLLQVGERFTRCISDNDFIARTEGDEFAFFYTQIEGREQAMELAGQLQAVLEQPFILDQVELHVTASIGVSLLSREGEDADTLMKQANMAVTRAKENGKSDIVLFSSEMRSFALQKLQLENDLRRAIAGHEFVLHYQPQVEIESGKIIGMEALIRWNHPMKGSISPGDFIPYAEQSGLIVAISEWVLLEACQQNKAWQDAGLPKVPISVNLSSRQFLQHNLKNKVNEVLRHTGLAPQYLELEITEGMTMDVDHAIASLVELKQLGVQVSIDDFGTGYSSLSYLKKFPVDRLKIDRSFVRDIMDDPSDAAIVATIISITRHLNLKVIAEGVETEEQLSFLHRNQCHEVQGYWFSPPLNAEKMGTLLGRITCRASQHVEV</sequence>
<feature type="domain" description="PAC" evidence="4">
    <location>
        <begin position="150"/>
        <end position="201"/>
    </location>
</feature>
<dbReference type="FunFam" id="3.20.20.450:FF:000001">
    <property type="entry name" value="Cyclic di-GMP phosphodiesterase yahA"/>
    <property type="match status" value="1"/>
</dbReference>
<dbReference type="InterPro" id="IPR000160">
    <property type="entry name" value="GGDEF_dom"/>
</dbReference>
<dbReference type="PANTHER" id="PTHR44757:SF2">
    <property type="entry name" value="BIOFILM ARCHITECTURE MAINTENANCE PROTEIN MBAA"/>
    <property type="match status" value="1"/>
</dbReference>
<evidence type="ECO:0000256" key="2">
    <source>
        <dbReference type="SAM" id="Phobius"/>
    </source>
</evidence>
<evidence type="ECO:0000259" key="5">
    <source>
        <dbReference type="PROSITE" id="PS50883"/>
    </source>
</evidence>
<dbReference type="RefSeq" id="WP_157336603.1">
    <property type="nucleotide sequence ID" value="NZ_RHLK01000008.1"/>
</dbReference>
<dbReference type="InterPro" id="IPR052155">
    <property type="entry name" value="Biofilm_reg_signaling"/>
</dbReference>
<dbReference type="PROSITE" id="PS50113">
    <property type="entry name" value="PAC"/>
    <property type="match status" value="1"/>
</dbReference>
<feature type="region of interest" description="Disordered" evidence="1">
    <location>
        <begin position="62"/>
        <end position="82"/>
    </location>
</feature>
<dbReference type="PROSITE" id="PS50883">
    <property type="entry name" value="EAL"/>
    <property type="match status" value="1"/>
</dbReference>
<dbReference type="NCBIfam" id="TIGR00229">
    <property type="entry name" value="sensory_box"/>
    <property type="match status" value="1"/>
</dbReference>
<evidence type="ECO:0000256" key="1">
    <source>
        <dbReference type="SAM" id="MobiDB-lite"/>
    </source>
</evidence>
<dbReference type="PROSITE" id="PS50112">
    <property type="entry name" value="PAS"/>
    <property type="match status" value="1"/>
</dbReference>
<dbReference type="SUPFAM" id="SSF55073">
    <property type="entry name" value="Nucleotide cyclase"/>
    <property type="match status" value="1"/>
</dbReference>
<dbReference type="CDD" id="cd01949">
    <property type="entry name" value="GGDEF"/>
    <property type="match status" value="1"/>
</dbReference>
<dbReference type="EMBL" id="RHLK01000008">
    <property type="protein sequence ID" value="MVP00787.1"/>
    <property type="molecule type" value="Genomic_DNA"/>
</dbReference>
<dbReference type="Gene3D" id="3.30.70.270">
    <property type="match status" value="1"/>
</dbReference>
<reference evidence="7 8" key="1">
    <citation type="journal article" date="2019" name="Microorganisms">
        <title>Paenibacillus lutrae sp. nov., A Chitinolytic Species Isolated from A River Otter in Castril Natural Park, Granada, Spain.</title>
        <authorList>
            <person name="Rodriguez M."/>
            <person name="Reina J.C."/>
            <person name="Bejar V."/>
            <person name="Llamas I."/>
        </authorList>
    </citation>
    <scope>NUCLEOTIDE SEQUENCE [LARGE SCALE GENOMIC DNA]</scope>
    <source>
        <strain evidence="7 8">N10</strain>
    </source>
</reference>
<dbReference type="CDD" id="cd00130">
    <property type="entry name" value="PAS"/>
    <property type="match status" value="1"/>
</dbReference>
<dbReference type="NCBIfam" id="TIGR00254">
    <property type="entry name" value="GGDEF"/>
    <property type="match status" value="1"/>
</dbReference>
<dbReference type="InterPro" id="IPR043128">
    <property type="entry name" value="Rev_trsase/Diguanyl_cyclase"/>
</dbReference>
<dbReference type="Gene3D" id="3.30.450.20">
    <property type="entry name" value="PAS domain"/>
    <property type="match status" value="1"/>
</dbReference>
<protein>
    <submittedName>
        <fullName evidence="7">EAL domain-containing protein</fullName>
    </submittedName>
</protein>
<keyword evidence="2" id="KW-0472">Membrane</keyword>
<name>A0A7X3K077_9BACL</name>
<dbReference type="SUPFAM" id="SSF141868">
    <property type="entry name" value="EAL domain-like"/>
    <property type="match status" value="1"/>
</dbReference>
<evidence type="ECO:0000259" key="4">
    <source>
        <dbReference type="PROSITE" id="PS50113"/>
    </source>
</evidence>
<evidence type="ECO:0000259" key="3">
    <source>
        <dbReference type="PROSITE" id="PS50112"/>
    </source>
</evidence>
<dbReference type="CDD" id="cd01948">
    <property type="entry name" value="EAL"/>
    <property type="match status" value="1"/>
</dbReference>
<feature type="domain" description="PAS" evidence="3">
    <location>
        <begin position="78"/>
        <end position="148"/>
    </location>
</feature>
<feature type="domain" description="EAL" evidence="5">
    <location>
        <begin position="375"/>
        <end position="628"/>
    </location>
</feature>
<dbReference type="SMART" id="SM00052">
    <property type="entry name" value="EAL"/>
    <property type="match status" value="1"/>
</dbReference>
<dbReference type="InterPro" id="IPR000700">
    <property type="entry name" value="PAS-assoc_C"/>
</dbReference>
<dbReference type="Pfam" id="PF00563">
    <property type="entry name" value="EAL"/>
    <property type="match status" value="1"/>
</dbReference>
<feature type="domain" description="GGDEF" evidence="6">
    <location>
        <begin position="233"/>
        <end position="366"/>
    </location>
</feature>
<keyword evidence="8" id="KW-1185">Reference proteome</keyword>
<evidence type="ECO:0000259" key="6">
    <source>
        <dbReference type="PROSITE" id="PS50887"/>
    </source>
</evidence>
<proteinExistence type="predicted"/>
<dbReference type="InterPro" id="IPR013656">
    <property type="entry name" value="PAS_4"/>
</dbReference>
<gene>
    <name evidence="7" type="ORF">EDM21_14850</name>
</gene>
<dbReference type="InterPro" id="IPR000014">
    <property type="entry name" value="PAS"/>
</dbReference>
<dbReference type="OrthoDB" id="9759607at2"/>
<dbReference type="Pfam" id="PF08448">
    <property type="entry name" value="PAS_4"/>
    <property type="match status" value="1"/>
</dbReference>
<keyword evidence="2" id="KW-0812">Transmembrane</keyword>
<dbReference type="Pfam" id="PF00990">
    <property type="entry name" value="GGDEF"/>
    <property type="match status" value="1"/>
</dbReference>
<dbReference type="SMART" id="SM00267">
    <property type="entry name" value="GGDEF"/>
    <property type="match status" value="1"/>
</dbReference>
<dbReference type="InterPro" id="IPR035919">
    <property type="entry name" value="EAL_sf"/>
</dbReference>
<evidence type="ECO:0000313" key="7">
    <source>
        <dbReference type="EMBL" id="MVP00787.1"/>
    </source>
</evidence>
<evidence type="ECO:0000313" key="8">
    <source>
        <dbReference type="Proteomes" id="UP000490800"/>
    </source>
</evidence>
<dbReference type="PROSITE" id="PS50887">
    <property type="entry name" value="GGDEF"/>
    <property type="match status" value="1"/>
</dbReference>
<dbReference type="InterPro" id="IPR035965">
    <property type="entry name" value="PAS-like_dom_sf"/>
</dbReference>
<organism evidence="7 8">
    <name type="scientific">Paenibacillus lutrae</name>
    <dbReference type="NCBI Taxonomy" id="2078573"/>
    <lineage>
        <taxon>Bacteria</taxon>
        <taxon>Bacillati</taxon>
        <taxon>Bacillota</taxon>
        <taxon>Bacilli</taxon>
        <taxon>Bacillales</taxon>
        <taxon>Paenibacillaceae</taxon>
        <taxon>Paenibacillus</taxon>
    </lineage>
</organism>
<dbReference type="InterPro" id="IPR001633">
    <property type="entry name" value="EAL_dom"/>
</dbReference>
<dbReference type="Proteomes" id="UP000490800">
    <property type="component" value="Unassembled WGS sequence"/>
</dbReference>
<comment type="caution">
    <text evidence="7">The sequence shown here is derived from an EMBL/GenBank/DDBJ whole genome shotgun (WGS) entry which is preliminary data.</text>
</comment>
<dbReference type="SMART" id="SM00091">
    <property type="entry name" value="PAS"/>
    <property type="match status" value="1"/>
</dbReference>
<dbReference type="SUPFAM" id="SSF55785">
    <property type="entry name" value="PYP-like sensor domain (PAS domain)"/>
    <property type="match status" value="1"/>
</dbReference>
<dbReference type="AlphaFoldDB" id="A0A7X3K077"/>
<feature type="transmembrane region" description="Helical" evidence="2">
    <location>
        <begin position="6"/>
        <end position="39"/>
    </location>
</feature>
<dbReference type="PANTHER" id="PTHR44757">
    <property type="entry name" value="DIGUANYLATE CYCLASE DGCP"/>
    <property type="match status" value="1"/>
</dbReference>